<comment type="catalytic activity">
    <reaction evidence="21">
        <text>(6R)-5,10-methylenetetrahydrofolyl-(gamma-L-Glu)(n) + L-glutamate + ATP = (6R)-5,10-methylenetetrahydrofolyl-(gamma-L-Glu)(n+1) + ADP + phosphate + H(+)</text>
        <dbReference type="Rhea" id="RHEA:51912"/>
        <dbReference type="Rhea" id="RHEA-COMP:13257"/>
        <dbReference type="Rhea" id="RHEA-COMP:13258"/>
        <dbReference type="ChEBI" id="CHEBI:15378"/>
        <dbReference type="ChEBI" id="CHEBI:29985"/>
        <dbReference type="ChEBI" id="CHEBI:30616"/>
        <dbReference type="ChEBI" id="CHEBI:43474"/>
        <dbReference type="ChEBI" id="CHEBI:136572"/>
        <dbReference type="ChEBI" id="CHEBI:456216"/>
        <dbReference type="EC" id="6.3.2.17"/>
    </reaction>
</comment>
<evidence type="ECO:0000256" key="12">
    <source>
        <dbReference type="ARBA" id="ARBA00022741"/>
    </source>
</evidence>
<keyword evidence="11" id="KW-0479">Metal-binding</keyword>
<evidence type="ECO:0000256" key="17">
    <source>
        <dbReference type="ARBA" id="ARBA00030592"/>
    </source>
</evidence>
<dbReference type="KEGG" id="nci:NCTC10296_02007"/>
<feature type="domain" description="Mur ligase central" evidence="25">
    <location>
        <begin position="46"/>
        <end position="270"/>
    </location>
</feature>
<comment type="pathway">
    <text evidence="3">Cofactor biosynthesis; tetrahydrofolate biosynthesis; 7,8-dihydrofolate from 2-amino-4-hydroxy-6-hydroxymethyl-7,8-dihydropteridine diphosphate and 4-aminobenzoate: step 2/2.</text>
</comment>
<evidence type="ECO:0000259" key="24">
    <source>
        <dbReference type="Pfam" id="PF02875"/>
    </source>
</evidence>
<keyword evidence="10 23" id="KW-0436">Ligase</keyword>
<evidence type="ECO:0000256" key="1">
    <source>
        <dbReference type="ARBA" id="ARBA00001946"/>
    </source>
</evidence>
<evidence type="ECO:0000256" key="6">
    <source>
        <dbReference type="ARBA" id="ARBA00011245"/>
    </source>
</evidence>
<dbReference type="PANTHER" id="PTHR11136:SF0">
    <property type="entry name" value="DIHYDROFOLATE SYNTHETASE-RELATED"/>
    <property type="match status" value="1"/>
</dbReference>
<dbReference type="InterPro" id="IPR001645">
    <property type="entry name" value="Folylpolyglutamate_synth"/>
</dbReference>
<dbReference type="RefSeq" id="WP_085416316.1">
    <property type="nucleotide sequence ID" value="NZ_CAUJPY010000004.1"/>
</dbReference>
<name>A0A448DA72_9NEIS</name>
<comment type="cofactor">
    <cofactor evidence="1">
        <name>Mg(2+)</name>
        <dbReference type="ChEBI" id="CHEBI:18420"/>
    </cofactor>
</comment>
<dbReference type="GO" id="GO:0046872">
    <property type="term" value="F:metal ion binding"/>
    <property type="evidence" value="ECO:0007669"/>
    <property type="project" value="UniProtKB-KW"/>
</dbReference>
<dbReference type="InterPro" id="IPR004101">
    <property type="entry name" value="Mur_ligase_C"/>
</dbReference>
<evidence type="ECO:0000256" key="4">
    <source>
        <dbReference type="ARBA" id="ARBA00005150"/>
    </source>
</evidence>
<dbReference type="Pfam" id="PF08245">
    <property type="entry name" value="Mur_ligase_M"/>
    <property type="match status" value="1"/>
</dbReference>
<comment type="similarity">
    <text evidence="5 23">Belongs to the folylpolyglutamate synthase family.</text>
</comment>
<reference evidence="26 27" key="1">
    <citation type="submission" date="2018-12" db="EMBL/GenBank/DDBJ databases">
        <authorList>
            <consortium name="Pathogen Informatics"/>
        </authorList>
    </citation>
    <scope>NUCLEOTIDE SEQUENCE [LARGE SCALE GENOMIC DNA]</scope>
    <source>
        <strain evidence="26 27">NCTC10296</strain>
    </source>
</reference>
<dbReference type="PIRSF" id="PIRSF001563">
    <property type="entry name" value="Folylpolyglu_synth"/>
    <property type="match status" value="1"/>
</dbReference>
<evidence type="ECO:0000256" key="9">
    <source>
        <dbReference type="ARBA" id="ARBA00019357"/>
    </source>
</evidence>
<dbReference type="STRING" id="493.BWD07_05165"/>
<comment type="catalytic activity">
    <reaction evidence="22">
        <text>7,8-dihydropteroate + L-glutamate + ATP = 7,8-dihydrofolate + ADP + phosphate + H(+)</text>
        <dbReference type="Rhea" id="RHEA:23584"/>
        <dbReference type="ChEBI" id="CHEBI:15378"/>
        <dbReference type="ChEBI" id="CHEBI:17839"/>
        <dbReference type="ChEBI" id="CHEBI:29985"/>
        <dbReference type="ChEBI" id="CHEBI:30616"/>
        <dbReference type="ChEBI" id="CHEBI:43474"/>
        <dbReference type="ChEBI" id="CHEBI:57451"/>
        <dbReference type="ChEBI" id="CHEBI:456216"/>
        <dbReference type="EC" id="6.3.2.12"/>
    </reaction>
</comment>
<evidence type="ECO:0000313" key="27">
    <source>
        <dbReference type="Proteomes" id="UP000279284"/>
    </source>
</evidence>
<dbReference type="PANTHER" id="PTHR11136">
    <property type="entry name" value="FOLYLPOLYGLUTAMATE SYNTHASE-RELATED"/>
    <property type="match status" value="1"/>
</dbReference>
<evidence type="ECO:0000256" key="8">
    <source>
        <dbReference type="ARBA" id="ARBA00013025"/>
    </source>
</evidence>
<dbReference type="GO" id="GO:0046656">
    <property type="term" value="P:folic acid biosynthetic process"/>
    <property type="evidence" value="ECO:0007669"/>
    <property type="project" value="UniProtKB-KW"/>
</dbReference>
<feature type="domain" description="Mur ligase C-terminal" evidence="24">
    <location>
        <begin position="296"/>
        <end position="417"/>
    </location>
</feature>
<protein>
    <recommendedName>
        <fullName evidence="9">Dihydrofolate synthase/folylpolyglutamate synthase</fullName>
        <ecNumber evidence="7">6.3.2.12</ecNumber>
        <ecNumber evidence="8">6.3.2.17</ecNumber>
    </recommendedName>
    <alternativeName>
        <fullName evidence="18">Folylpoly-gamma-glutamate synthetase-dihydrofolate synthetase</fullName>
    </alternativeName>
    <alternativeName>
        <fullName evidence="16">Folylpolyglutamate synthetase</fullName>
    </alternativeName>
    <alternativeName>
        <fullName evidence="17">Tetrahydrofolylpolyglutamate synthase</fullName>
    </alternativeName>
</protein>
<evidence type="ECO:0000256" key="14">
    <source>
        <dbReference type="ARBA" id="ARBA00022842"/>
    </source>
</evidence>
<evidence type="ECO:0000256" key="15">
    <source>
        <dbReference type="ARBA" id="ARBA00022909"/>
    </source>
</evidence>
<evidence type="ECO:0000313" key="26">
    <source>
        <dbReference type="EMBL" id="VEF02844.1"/>
    </source>
</evidence>
<dbReference type="GO" id="GO:0005524">
    <property type="term" value="F:ATP binding"/>
    <property type="evidence" value="ECO:0007669"/>
    <property type="project" value="UniProtKB-KW"/>
</dbReference>
<dbReference type="SUPFAM" id="SSF53623">
    <property type="entry name" value="MurD-like peptide ligases, catalytic domain"/>
    <property type="match status" value="1"/>
</dbReference>
<evidence type="ECO:0000256" key="7">
    <source>
        <dbReference type="ARBA" id="ARBA00013023"/>
    </source>
</evidence>
<dbReference type="NCBIfam" id="NF008101">
    <property type="entry name" value="PRK10846.1"/>
    <property type="match status" value="1"/>
</dbReference>
<proteinExistence type="inferred from homology"/>
<dbReference type="EC" id="6.3.2.12" evidence="7"/>
<accession>A0A448DA72</accession>
<comment type="pathway">
    <text evidence="4">Cofactor biosynthesis; tetrahydrofolylpolyglutamate biosynthesis.</text>
</comment>
<comment type="catalytic activity">
    <reaction evidence="20">
        <text>10-formyltetrahydrofolyl-(gamma-L-Glu)(n) + L-glutamate + ATP = 10-formyltetrahydrofolyl-(gamma-L-Glu)(n+1) + ADP + phosphate + H(+)</text>
        <dbReference type="Rhea" id="RHEA:51904"/>
        <dbReference type="Rhea" id="RHEA-COMP:13088"/>
        <dbReference type="Rhea" id="RHEA-COMP:14300"/>
        <dbReference type="ChEBI" id="CHEBI:15378"/>
        <dbReference type="ChEBI" id="CHEBI:29985"/>
        <dbReference type="ChEBI" id="CHEBI:30616"/>
        <dbReference type="ChEBI" id="CHEBI:43474"/>
        <dbReference type="ChEBI" id="CHEBI:134413"/>
        <dbReference type="ChEBI" id="CHEBI:456216"/>
        <dbReference type="EC" id="6.3.2.17"/>
    </reaction>
</comment>
<evidence type="ECO:0000256" key="5">
    <source>
        <dbReference type="ARBA" id="ARBA00008276"/>
    </source>
</evidence>
<evidence type="ECO:0000256" key="23">
    <source>
        <dbReference type="PIRNR" id="PIRNR001563"/>
    </source>
</evidence>
<dbReference type="GO" id="GO:0046654">
    <property type="term" value="P:tetrahydrofolate biosynthetic process"/>
    <property type="evidence" value="ECO:0007669"/>
    <property type="project" value="UniProtKB-UniPathway"/>
</dbReference>
<dbReference type="Pfam" id="PF02875">
    <property type="entry name" value="Mur_ligase_C"/>
    <property type="match status" value="1"/>
</dbReference>
<keyword evidence="15" id="KW-0289">Folate biosynthesis</keyword>
<dbReference type="NCBIfam" id="TIGR01499">
    <property type="entry name" value="folC"/>
    <property type="match status" value="1"/>
</dbReference>
<dbReference type="GO" id="GO:0008841">
    <property type="term" value="F:dihydrofolate synthase activity"/>
    <property type="evidence" value="ECO:0007669"/>
    <property type="project" value="UniProtKB-EC"/>
</dbReference>
<evidence type="ECO:0000256" key="20">
    <source>
        <dbReference type="ARBA" id="ARBA00047808"/>
    </source>
</evidence>
<organism evidence="26 27">
    <name type="scientific">Neisseria canis</name>
    <dbReference type="NCBI Taxonomy" id="493"/>
    <lineage>
        <taxon>Bacteria</taxon>
        <taxon>Pseudomonadati</taxon>
        <taxon>Pseudomonadota</taxon>
        <taxon>Betaproteobacteria</taxon>
        <taxon>Neisseriales</taxon>
        <taxon>Neisseriaceae</taxon>
        <taxon>Neisseria</taxon>
    </lineage>
</organism>
<dbReference type="UniPathway" id="UPA00077">
    <property type="reaction ID" value="UER00157"/>
</dbReference>
<evidence type="ECO:0000256" key="3">
    <source>
        <dbReference type="ARBA" id="ARBA00004799"/>
    </source>
</evidence>
<evidence type="ECO:0000256" key="21">
    <source>
        <dbReference type="ARBA" id="ARBA00049035"/>
    </source>
</evidence>
<dbReference type="EMBL" id="LR134313">
    <property type="protein sequence ID" value="VEF02844.1"/>
    <property type="molecule type" value="Genomic_DNA"/>
</dbReference>
<evidence type="ECO:0000256" key="10">
    <source>
        <dbReference type="ARBA" id="ARBA00022598"/>
    </source>
</evidence>
<comment type="catalytic activity">
    <reaction evidence="19">
        <text>(6S)-5,6,7,8-tetrahydrofolyl-(gamma-L-Glu)(n) + L-glutamate + ATP = (6S)-5,6,7,8-tetrahydrofolyl-(gamma-L-Glu)(n+1) + ADP + phosphate + H(+)</text>
        <dbReference type="Rhea" id="RHEA:10580"/>
        <dbReference type="Rhea" id="RHEA-COMP:14738"/>
        <dbReference type="Rhea" id="RHEA-COMP:14740"/>
        <dbReference type="ChEBI" id="CHEBI:15378"/>
        <dbReference type="ChEBI" id="CHEBI:29985"/>
        <dbReference type="ChEBI" id="CHEBI:30616"/>
        <dbReference type="ChEBI" id="CHEBI:43474"/>
        <dbReference type="ChEBI" id="CHEBI:141005"/>
        <dbReference type="ChEBI" id="CHEBI:456216"/>
        <dbReference type="EC" id="6.3.2.17"/>
    </reaction>
</comment>
<gene>
    <name evidence="26" type="primary">folC</name>
    <name evidence="26" type="ORF">NCTC10296_02007</name>
</gene>
<evidence type="ECO:0000256" key="13">
    <source>
        <dbReference type="ARBA" id="ARBA00022840"/>
    </source>
</evidence>
<evidence type="ECO:0000256" key="18">
    <source>
        <dbReference type="ARBA" id="ARBA00032510"/>
    </source>
</evidence>
<evidence type="ECO:0000256" key="16">
    <source>
        <dbReference type="ARBA" id="ARBA00030048"/>
    </source>
</evidence>
<keyword evidence="14" id="KW-0460">Magnesium</keyword>
<comment type="function">
    <text evidence="2">Functions in two distinct reactions of the de novo folate biosynthetic pathway. Catalyzes the addition of a glutamate residue to dihydropteroate (7,8-dihydropteroate or H2Pte) to form dihydrofolate (7,8-dihydrofolate monoglutamate or H2Pte-Glu). Also catalyzes successive additions of L-glutamate to tetrahydrofolate or 10-formyltetrahydrofolate or 5,10-methylenetetrahydrofolate, leading to folylpolyglutamate derivatives.</text>
</comment>
<dbReference type="Gene3D" id="3.40.1190.10">
    <property type="entry name" value="Mur-like, catalytic domain"/>
    <property type="match status" value="1"/>
</dbReference>
<dbReference type="InterPro" id="IPR013221">
    <property type="entry name" value="Mur_ligase_cen"/>
</dbReference>
<keyword evidence="13 23" id="KW-0067">ATP-binding</keyword>
<dbReference type="FunFam" id="3.90.190.20:FF:000005">
    <property type="entry name" value="Dihydrofolate synthase/folylpolyglutamate synthase"/>
    <property type="match status" value="1"/>
</dbReference>
<evidence type="ECO:0000256" key="2">
    <source>
        <dbReference type="ARBA" id="ARBA00002714"/>
    </source>
</evidence>
<evidence type="ECO:0000256" key="22">
    <source>
        <dbReference type="ARBA" id="ARBA00049161"/>
    </source>
</evidence>
<comment type="subunit">
    <text evidence="6">Monomer.</text>
</comment>
<dbReference type="InterPro" id="IPR036615">
    <property type="entry name" value="Mur_ligase_C_dom_sf"/>
</dbReference>
<dbReference type="Gene3D" id="3.90.190.20">
    <property type="entry name" value="Mur ligase, C-terminal domain"/>
    <property type="match status" value="1"/>
</dbReference>
<keyword evidence="12 23" id="KW-0547">Nucleotide-binding</keyword>
<evidence type="ECO:0000256" key="11">
    <source>
        <dbReference type="ARBA" id="ARBA00022723"/>
    </source>
</evidence>
<dbReference type="SUPFAM" id="SSF53244">
    <property type="entry name" value="MurD-like peptide ligases, peptide-binding domain"/>
    <property type="match status" value="1"/>
</dbReference>
<dbReference type="OrthoDB" id="9809356at2"/>
<dbReference type="GO" id="GO:0005737">
    <property type="term" value="C:cytoplasm"/>
    <property type="evidence" value="ECO:0007669"/>
    <property type="project" value="TreeGrafter"/>
</dbReference>
<evidence type="ECO:0000256" key="19">
    <source>
        <dbReference type="ARBA" id="ARBA00047493"/>
    </source>
</evidence>
<dbReference type="InterPro" id="IPR036565">
    <property type="entry name" value="Mur-like_cat_sf"/>
</dbReference>
<evidence type="ECO:0000259" key="25">
    <source>
        <dbReference type="Pfam" id="PF08245"/>
    </source>
</evidence>
<dbReference type="AlphaFoldDB" id="A0A448DA72"/>
<dbReference type="FunFam" id="3.40.1190.10:FF:000004">
    <property type="entry name" value="Dihydrofolate synthase/folylpolyglutamate synthase"/>
    <property type="match status" value="1"/>
</dbReference>
<sequence length="427" mass="46889">MKKNLNDWLSHLETAHSAGLIDMGLSRVGEVKNTMHLNPQCPVIVVAGTNGKGSVCAFLSQIYKEAGFKTGTLTSPHLLKFNERICVNTQPVSDEEIVAAFERIEAARGDISLTYFEFNTLAAVDIFMRSQVDVMILEVGLGGRLDAVNIFDADVSVVTSIDLDHQSFLGDTIEQVGYEKAGVFRSGKPAICGQNPPPESLRKHAEAIGADLLLIGEDFSYTKLENQQWSYRFHPNPQFSDRHTRNRNALPIPALRGAYQINNAACALTVIECLNQQLPIDIGAIKRGLLMVHNPGRFQVLPGRPLTVLDVGHNPHAARALRQGLMALPFAQNRTAVFSMLNDKDIDSVLAILKDQFDEWHIAPLHLPRGMASEQLAEKLAAHDISNVKQFENIAKAYDAAFAAASENDRIVVFGSFHTVAEVMGTL</sequence>
<dbReference type="EC" id="6.3.2.17" evidence="8"/>
<keyword evidence="27" id="KW-1185">Reference proteome</keyword>
<dbReference type="GO" id="GO:0004326">
    <property type="term" value="F:tetrahydrofolylpolyglutamate synthase activity"/>
    <property type="evidence" value="ECO:0007669"/>
    <property type="project" value="UniProtKB-EC"/>
</dbReference>
<dbReference type="Proteomes" id="UP000279284">
    <property type="component" value="Chromosome"/>
</dbReference>